<evidence type="ECO:0000259" key="11">
    <source>
        <dbReference type="Pfam" id="PF07715"/>
    </source>
</evidence>
<evidence type="ECO:0000256" key="1">
    <source>
        <dbReference type="ARBA" id="ARBA00004571"/>
    </source>
</evidence>
<evidence type="ECO:0000256" key="2">
    <source>
        <dbReference type="ARBA" id="ARBA00022448"/>
    </source>
</evidence>
<dbReference type="InterPro" id="IPR008969">
    <property type="entry name" value="CarboxyPept-like_regulatory"/>
</dbReference>
<name>A0AAV3F0F7_9FLAO</name>
<dbReference type="Pfam" id="PF07715">
    <property type="entry name" value="Plug"/>
    <property type="match status" value="1"/>
</dbReference>
<dbReference type="InterPro" id="IPR023996">
    <property type="entry name" value="TonB-dep_OMP_SusC/RagA"/>
</dbReference>
<sequence length="1065" mass="119287">MKLKKYLTFLIFMTFSVIYSQTKNIVTGSVKDINGIPLLGVTVVIENSNKGTMTDDQGLFTIHAIEGEILTVSYVFYETKSIHVGANLHYDIVLHQVSETLNDIVVVAYGTSTKESITGALSYVTSSDIEKRPNTNVLNALTGAAPGVRVNNSSGQPGAEPSIRIRGFTSMDKNDPLIVLDGMVYAGRVGDINPIDVESITVLKDASATTLYGNRASNGVILINTKKASKRDDFFGVSFKQGLVSRFLKEYDKVEPDQFMETMWMGYRNSLVSNGNSIEEAGRLATANLIPEILGMNIYNLSSDQLFDTNGRLVPHASVLKGYRSDLDWYKPIERTGTYQDLNLNGRMSNEKGGAYFSTGFLNNEGYFRGSDYKRFTTRVNADYMISDIIKIGTNVSGSHQITNLNSVSPESHASSIAPIYPIHLHDSKTGDYIYDELGDKIYDLGENTRKQYERRHMILENQLNSMERIATTLNSQIYTDIKLMKDLTFSLKANLALNYTDVKEYQNSIVGSGANLKGRSYRNNNRGKTYSFQQLLNWKKDIGQHNIDVLFGHENLNVDSGNLNASKIEEIFTGIVDWSNFNKLYTANDFLTKYRTEGYFSRAKYNYANKYFLEASFRRDGSSKFHSDTRWGNFWSAGGSWIISSEDFFKIKQIDYLKLRASYGEVGDDSAAGLYAYYSLYRSVSNAGQPAVYRKQFGNKGLKWETSSSTNFAIDGRVFNRLNFTVEYFDKRSKNLLFNLEMPLSNGSTAPTFPSSSIVSNVGSISNRGFEFSFDVDIIKKSDWSWNVGVNATMLKNKLLKLPSDNRENGIVSIPFLRKEGRSVYEFYLTDFVGVDQMTGNALYTVDSEKYNVNGSAPDKPSVSDEYLVNINGQYYTTNPDTFGKKVYAGSAIPKVDGSFSTSLHYKSFNLSGLFTYALGGKVLDYNYMSLMEASDMVRAIHKDITHSWSSAPNGMTETSPDRINPNGIPQINYTTSQYNNVESNRFIRSGDFLSIQNIALNYDFPSELLKKIKVKQMSMNISVENVYTFTKFKGLDPQQSFSGAVGSGAGAPRIFIFGINFNF</sequence>
<dbReference type="PROSITE" id="PS52016">
    <property type="entry name" value="TONB_DEPENDENT_REC_3"/>
    <property type="match status" value="1"/>
</dbReference>
<dbReference type="InterPro" id="IPR039426">
    <property type="entry name" value="TonB-dep_rcpt-like"/>
</dbReference>
<dbReference type="RefSeq" id="WP_006264327.1">
    <property type="nucleotide sequence ID" value="NZ_JH590838.1"/>
</dbReference>
<keyword evidence="2 9" id="KW-0813">Transport</keyword>
<feature type="domain" description="TonB-dependent receptor plug" evidence="11">
    <location>
        <begin position="114"/>
        <end position="220"/>
    </location>
</feature>
<keyword evidence="8 9" id="KW-0998">Cell outer membrane</keyword>
<comment type="similarity">
    <text evidence="9">Belongs to the TonB-dependent receptor family.</text>
</comment>
<gene>
    <name evidence="12" type="ORF">HMPREF9715_02850</name>
</gene>
<feature type="chain" id="PRO_5043416314" evidence="10">
    <location>
        <begin position="21"/>
        <end position="1065"/>
    </location>
</feature>
<keyword evidence="3 9" id="KW-1134">Transmembrane beta strand</keyword>
<keyword evidence="7 9" id="KW-0472">Membrane</keyword>
<evidence type="ECO:0000256" key="9">
    <source>
        <dbReference type="PROSITE-ProRule" id="PRU01360"/>
    </source>
</evidence>
<evidence type="ECO:0000256" key="7">
    <source>
        <dbReference type="ARBA" id="ARBA00023136"/>
    </source>
</evidence>
<dbReference type="GO" id="GO:0015344">
    <property type="term" value="F:siderophore uptake transmembrane transporter activity"/>
    <property type="evidence" value="ECO:0007669"/>
    <property type="project" value="TreeGrafter"/>
</dbReference>
<proteinExistence type="inferred from homology"/>
<accession>A0AAV3F0F7</accession>
<organism evidence="12 13">
    <name type="scientific">Myroides odoratimimus CIP 101113</name>
    <dbReference type="NCBI Taxonomy" id="883154"/>
    <lineage>
        <taxon>Bacteria</taxon>
        <taxon>Pseudomonadati</taxon>
        <taxon>Bacteroidota</taxon>
        <taxon>Flavobacteriia</taxon>
        <taxon>Flavobacteriales</taxon>
        <taxon>Flavobacteriaceae</taxon>
        <taxon>Myroides</taxon>
    </lineage>
</organism>
<evidence type="ECO:0000313" key="13">
    <source>
        <dbReference type="Proteomes" id="UP000004834"/>
    </source>
</evidence>
<evidence type="ECO:0000256" key="3">
    <source>
        <dbReference type="ARBA" id="ARBA00022452"/>
    </source>
</evidence>
<dbReference type="Gene3D" id="2.170.130.10">
    <property type="entry name" value="TonB-dependent receptor, plug domain"/>
    <property type="match status" value="1"/>
</dbReference>
<dbReference type="InterPro" id="IPR012910">
    <property type="entry name" value="Plug_dom"/>
</dbReference>
<dbReference type="GO" id="GO:0009279">
    <property type="term" value="C:cell outer membrane"/>
    <property type="evidence" value="ECO:0007669"/>
    <property type="project" value="UniProtKB-SubCell"/>
</dbReference>
<feature type="signal peptide" evidence="10">
    <location>
        <begin position="1"/>
        <end position="20"/>
    </location>
</feature>
<dbReference type="PANTHER" id="PTHR30069:SF29">
    <property type="entry name" value="HEMOGLOBIN AND HEMOGLOBIN-HAPTOGLOBIN-BINDING PROTEIN 1-RELATED"/>
    <property type="match status" value="1"/>
</dbReference>
<dbReference type="PROSITE" id="PS01156">
    <property type="entry name" value="TONB_DEPENDENT_REC_2"/>
    <property type="match status" value="1"/>
</dbReference>
<keyword evidence="5 10" id="KW-0732">Signal</keyword>
<evidence type="ECO:0000256" key="5">
    <source>
        <dbReference type="ARBA" id="ARBA00022729"/>
    </source>
</evidence>
<dbReference type="InterPro" id="IPR037066">
    <property type="entry name" value="Plug_dom_sf"/>
</dbReference>
<evidence type="ECO:0000256" key="4">
    <source>
        <dbReference type="ARBA" id="ARBA00022692"/>
    </source>
</evidence>
<evidence type="ECO:0000313" key="12">
    <source>
        <dbReference type="EMBL" id="EHO07984.1"/>
    </source>
</evidence>
<dbReference type="InterPro" id="IPR036942">
    <property type="entry name" value="Beta-barrel_TonB_sf"/>
</dbReference>
<dbReference type="NCBIfam" id="TIGR04056">
    <property type="entry name" value="OMP_RagA_SusC"/>
    <property type="match status" value="1"/>
</dbReference>
<dbReference type="Pfam" id="PF13715">
    <property type="entry name" value="CarbopepD_reg_2"/>
    <property type="match status" value="1"/>
</dbReference>
<keyword evidence="6" id="KW-0798">TonB box</keyword>
<dbReference type="GO" id="GO:0044718">
    <property type="term" value="P:siderophore transmembrane transport"/>
    <property type="evidence" value="ECO:0007669"/>
    <property type="project" value="TreeGrafter"/>
</dbReference>
<comment type="subcellular location">
    <subcellularLocation>
        <location evidence="1 9">Cell outer membrane</location>
        <topology evidence="1 9">Multi-pass membrane protein</topology>
    </subcellularLocation>
</comment>
<dbReference type="InterPro" id="IPR023997">
    <property type="entry name" value="TonB-dep_OMP_SusC/RagA_CS"/>
</dbReference>
<dbReference type="SUPFAM" id="SSF56935">
    <property type="entry name" value="Porins"/>
    <property type="match status" value="1"/>
</dbReference>
<dbReference type="InterPro" id="IPR010917">
    <property type="entry name" value="TonB_rcpt_CS"/>
</dbReference>
<dbReference type="SUPFAM" id="SSF49464">
    <property type="entry name" value="Carboxypeptidase regulatory domain-like"/>
    <property type="match status" value="1"/>
</dbReference>
<reference evidence="12 13" key="1">
    <citation type="submission" date="2011-11" db="EMBL/GenBank/DDBJ databases">
        <title>The Genome Sequence of Myroides odoratimimus CIP 101113.</title>
        <authorList>
            <person name="Earl A."/>
            <person name="Ward D."/>
            <person name="Feldgarden M."/>
            <person name="Gevers D."/>
            <person name="Huys G."/>
            <person name="Young S.K."/>
            <person name="Zeng Q."/>
            <person name="Gargeya S."/>
            <person name="Fitzgerald M."/>
            <person name="Haas B."/>
            <person name="Abouelleil A."/>
            <person name="Alvarado L."/>
            <person name="Arachchi H.M."/>
            <person name="Berlin A."/>
            <person name="Brown A."/>
            <person name="Chapman S.B."/>
            <person name="Chen Z."/>
            <person name="Dunbar C."/>
            <person name="Freedman E."/>
            <person name="Gearin G."/>
            <person name="Goldberg J."/>
            <person name="Griggs A."/>
            <person name="Gujja S."/>
            <person name="Heiman D."/>
            <person name="Howarth C."/>
            <person name="Larson L."/>
            <person name="Lui A."/>
            <person name="MacDonald P.J.P."/>
            <person name="Montmayeur A."/>
            <person name="Murphy C."/>
            <person name="Neiman D."/>
            <person name="Pearson M."/>
            <person name="Priest M."/>
            <person name="Roberts A."/>
            <person name="Saif S."/>
            <person name="Shea T."/>
            <person name="Shenoy N."/>
            <person name="Sisk P."/>
            <person name="Stolte C."/>
            <person name="Sykes S."/>
            <person name="Wortman J."/>
            <person name="Nusbaum C."/>
            <person name="Birren B."/>
        </authorList>
    </citation>
    <scope>NUCLEOTIDE SEQUENCE [LARGE SCALE GENOMIC DNA]</scope>
    <source>
        <strain evidence="12 13">CIP 101113</strain>
    </source>
</reference>
<dbReference type="EMBL" id="AGEE01000039">
    <property type="protein sequence ID" value="EHO07984.1"/>
    <property type="molecule type" value="Genomic_DNA"/>
</dbReference>
<evidence type="ECO:0000256" key="8">
    <source>
        <dbReference type="ARBA" id="ARBA00023237"/>
    </source>
</evidence>
<dbReference type="PANTHER" id="PTHR30069">
    <property type="entry name" value="TONB-DEPENDENT OUTER MEMBRANE RECEPTOR"/>
    <property type="match status" value="1"/>
</dbReference>
<protein>
    <submittedName>
        <fullName evidence="12">SusC/RagA family TonB-linked outer membrane protein</fullName>
    </submittedName>
</protein>
<comment type="caution">
    <text evidence="12">The sequence shown here is derived from an EMBL/GenBank/DDBJ whole genome shotgun (WGS) entry which is preliminary data.</text>
</comment>
<dbReference type="AlphaFoldDB" id="A0AAV3F0F7"/>
<dbReference type="Proteomes" id="UP000004834">
    <property type="component" value="Unassembled WGS sequence"/>
</dbReference>
<evidence type="ECO:0000256" key="10">
    <source>
        <dbReference type="SAM" id="SignalP"/>
    </source>
</evidence>
<keyword evidence="4 9" id="KW-0812">Transmembrane</keyword>
<evidence type="ECO:0000256" key="6">
    <source>
        <dbReference type="ARBA" id="ARBA00023077"/>
    </source>
</evidence>
<dbReference type="Gene3D" id="2.40.170.20">
    <property type="entry name" value="TonB-dependent receptor, beta-barrel domain"/>
    <property type="match status" value="1"/>
</dbReference>
<dbReference type="NCBIfam" id="TIGR04057">
    <property type="entry name" value="SusC_RagA_signa"/>
    <property type="match status" value="1"/>
</dbReference>